<feature type="compositionally biased region" description="Low complexity" evidence="1">
    <location>
        <begin position="76"/>
        <end position="87"/>
    </location>
</feature>
<proteinExistence type="predicted"/>
<dbReference type="AlphaFoldDB" id="A0A699ZEZ3"/>
<evidence type="ECO:0000313" key="2">
    <source>
        <dbReference type="EMBL" id="GFH17949.1"/>
    </source>
</evidence>
<organism evidence="2 3">
    <name type="scientific">Haematococcus lacustris</name>
    <name type="common">Green alga</name>
    <name type="synonym">Haematococcus pluvialis</name>
    <dbReference type="NCBI Taxonomy" id="44745"/>
    <lineage>
        <taxon>Eukaryota</taxon>
        <taxon>Viridiplantae</taxon>
        <taxon>Chlorophyta</taxon>
        <taxon>core chlorophytes</taxon>
        <taxon>Chlorophyceae</taxon>
        <taxon>CS clade</taxon>
        <taxon>Chlamydomonadales</taxon>
        <taxon>Haematococcaceae</taxon>
        <taxon>Haematococcus</taxon>
    </lineage>
</organism>
<name>A0A699ZEZ3_HAELA</name>
<evidence type="ECO:0008006" key="4">
    <source>
        <dbReference type="Google" id="ProtNLM"/>
    </source>
</evidence>
<dbReference type="Proteomes" id="UP000485058">
    <property type="component" value="Unassembled WGS sequence"/>
</dbReference>
<reference evidence="2 3" key="1">
    <citation type="submission" date="2020-02" db="EMBL/GenBank/DDBJ databases">
        <title>Draft genome sequence of Haematococcus lacustris strain NIES-144.</title>
        <authorList>
            <person name="Morimoto D."/>
            <person name="Nakagawa S."/>
            <person name="Yoshida T."/>
            <person name="Sawayama S."/>
        </authorList>
    </citation>
    <scope>NUCLEOTIDE SEQUENCE [LARGE SCALE GENOMIC DNA]</scope>
    <source>
        <strain evidence="2 3">NIES-144</strain>
    </source>
</reference>
<gene>
    <name evidence="2" type="ORF">HaLaN_14675</name>
</gene>
<protein>
    <recommendedName>
        <fullName evidence="4">DEK_C domain-containing protein</fullName>
    </recommendedName>
</protein>
<feature type="non-terminal residue" evidence="2">
    <location>
        <position position="87"/>
    </location>
</feature>
<sequence length="87" mass="9036">MPAVTAALVRARTRALCEAADLATFTERSLRSSLAAELGEAQVTKFASAMKKELQAFLLEQAEGEGDEATEHGTVQAQPTAATAAAS</sequence>
<comment type="caution">
    <text evidence="2">The sequence shown here is derived from an EMBL/GenBank/DDBJ whole genome shotgun (WGS) entry which is preliminary data.</text>
</comment>
<dbReference type="EMBL" id="BLLF01001226">
    <property type="protein sequence ID" value="GFH17949.1"/>
    <property type="molecule type" value="Genomic_DNA"/>
</dbReference>
<feature type="region of interest" description="Disordered" evidence="1">
    <location>
        <begin position="62"/>
        <end position="87"/>
    </location>
</feature>
<evidence type="ECO:0000256" key="1">
    <source>
        <dbReference type="SAM" id="MobiDB-lite"/>
    </source>
</evidence>
<evidence type="ECO:0000313" key="3">
    <source>
        <dbReference type="Proteomes" id="UP000485058"/>
    </source>
</evidence>
<accession>A0A699ZEZ3</accession>
<keyword evidence="3" id="KW-1185">Reference proteome</keyword>